<evidence type="ECO:0000313" key="3">
    <source>
        <dbReference type="Proteomes" id="UP000821837"/>
    </source>
</evidence>
<feature type="compositionally biased region" description="Low complexity" evidence="1">
    <location>
        <begin position="202"/>
        <end position="226"/>
    </location>
</feature>
<evidence type="ECO:0000313" key="2">
    <source>
        <dbReference type="EMBL" id="KAH7943755.1"/>
    </source>
</evidence>
<accession>A0A9D4PIL5</accession>
<feature type="compositionally biased region" description="Polar residues" evidence="1">
    <location>
        <begin position="453"/>
        <end position="469"/>
    </location>
</feature>
<organism evidence="2 3">
    <name type="scientific">Rhipicephalus sanguineus</name>
    <name type="common">Brown dog tick</name>
    <name type="synonym">Ixodes sanguineus</name>
    <dbReference type="NCBI Taxonomy" id="34632"/>
    <lineage>
        <taxon>Eukaryota</taxon>
        <taxon>Metazoa</taxon>
        <taxon>Ecdysozoa</taxon>
        <taxon>Arthropoda</taxon>
        <taxon>Chelicerata</taxon>
        <taxon>Arachnida</taxon>
        <taxon>Acari</taxon>
        <taxon>Parasitiformes</taxon>
        <taxon>Ixodida</taxon>
        <taxon>Ixodoidea</taxon>
        <taxon>Ixodidae</taxon>
        <taxon>Rhipicephalinae</taxon>
        <taxon>Rhipicephalus</taxon>
        <taxon>Rhipicephalus</taxon>
    </lineage>
</organism>
<reference evidence="2" key="2">
    <citation type="submission" date="2021-09" db="EMBL/GenBank/DDBJ databases">
        <authorList>
            <person name="Jia N."/>
            <person name="Wang J."/>
            <person name="Shi W."/>
            <person name="Du L."/>
            <person name="Sun Y."/>
            <person name="Zhan W."/>
            <person name="Jiang J."/>
            <person name="Wang Q."/>
            <person name="Zhang B."/>
            <person name="Ji P."/>
            <person name="Sakyi L.B."/>
            <person name="Cui X."/>
            <person name="Yuan T."/>
            <person name="Jiang B."/>
            <person name="Yang W."/>
            <person name="Lam T.T.-Y."/>
            <person name="Chang Q."/>
            <person name="Ding S."/>
            <person name="Wang X."/>
            <person name="Zhu J."/>
            <person name="Ruan X."/>
            <person name="Zhao L."/>
            <person name="Wei J."/>
            <person name="Que T."/>
            <person name="Du C."/>
            <person name="Cheng J."/>
            <person name="Dai P."/>
            <person name="Han X."/>
            <person name="Huang E."/>
            <person name="Gao Y."/>
            <person name="Liu J."/>
            <person name="Shao H."/>
            <person name="Ye R."/>
            <person name="Li L."/>
            <person name="Wei W."/>
            <person name="Wang X."/>
            <person name="Wang C."/>
            <person name="Huo Q."/>
            <person name="Li W."/>
            <person name="Guo W."/>
            <person name="Chen H."/>
            <person name="Chen S."/>
            <person name="Zhou L."/>
            <person name="Zhou L."/>
            <person name="Ni X."/>
            <person name="Tian J."/>
            <person name="Zhou Y."/>
            <person name="Sheng Y."/>
            <person name="Liu T."/>
            <person name="Pan Y."/>
            <person name="Xia L."/>
            <person name="Li J."/>
            <person name="Zhao F."/>
            <person name="Cao W."/>
        </authorList>
    </citation>
    <scope>NUCLEOTIDE SEQUENCE</scope>
    <source>
        <strain evidence="2">Rsan-2018</strain>
        <tissue evidence="2">Larvae</tissue>
    </source>
</reference>
<feature type="compositionally biased region" description="Low complexity" evidence="1">
    <location>
        <begin position="135"/>
        <end position="157"/>
    </location>
</feature>
<keyword evidence="3" id="KW-1185">Reference proteome</keyword>
<feature type="compositionally biased region" description="Polar residues" evidence="1">
    <location>
        <begin position="227"/>
        <end position="243"/>
    </location>
</feature>
<protein>
    <submittedName>
        <fullName evidence="2">Uncharacterized protein</fullName>
    </submittedName>
</protein>
<reference evidence="2" key="1">
    <citation type="journal article" date="2020" name="Cell">
        <title>Large-Scale Comparative Analyses of Tick Genomes Elucidate Their Genetic Diversity and Vector Capacities.</title>
        <authorList>
            <consortium name="Tick Genome and Microbiome Consortium (TIGMIC)"/>
            <person name="Jia N."/>
            <person name="Wang J."/>
            <person name="Shi W."/>
            <person name="Du L."/>
            <person name="Sun Y."/>
            <person name="Zhan W."/>
            <person name="Jiang J.F."/>
            <person name="Wang Q."/>
            <person name="Zhang B."/>
            <person name="Ji P."/>
            <person name="Bell-Sakyi L."/>
            <person name="Cui X.M."/>
            <person name="Yuan T.T."/>
            <person name="Jiang B.G."/>
            <person name="Yang W.F."/>
            <person name="Lam T.T."/>
            <person name="Chang Q.C."/>
            <person name="Ding S.J."/>
            <person name="Wang X.J."/>
            <person name="Zhu J.G."/>
            <person name="Ruan X.D."/>
            <person name="Zhao L."/>
            <person name="Wei J.T."/>
            <person name="Ye R.Z."/>
            <person name="Que T.C."/>
            <person name="Du C.H."/>
            <person name="Zhou Y.H."/>
            <person name="Cheng J.X."/>
            <person name="Dai P.F."/>
            <person name="Guo W.B."/>
            <person name="Han X.H."/>
            <person name="Huang E.J."/>
            <person name="Li L.F."/>
            <person name="Wei W."/>
            <person name="Gao Y.C."/>
            <person name="Liu J.Z."/>
            <person name="Shao H.Z."/>
            <person name="Wang X."/>
            <person name="Wang C.C."/>
            <person name="Yang T.C."/>
            <person name="Huo Q.B."/>
            <person name="Li W."/>
            <person name="Chen H.Y."/>
            <person name="Chen S.E."/>
            <person name="Zhou L.G."/>
            <person name="Ni X.B."/>
            <person name="Tian J.H."/>
            <person name="Sheng Y."/>
            <person name="Liu T."/>
            <person name="Pan Y.S."/>
            <person name="Xia L.Y."/>
            <person name="Li J."/>
            <person name="Zhao F."/>
            <person name="Cao W.C."/>
        </authorList>
    </citation>
    <scope>NUCLEOTIDE SEQUENCE</scope>
    <source>
        <strain evidence="2">Rsan-2018</strain>
    </source>
</reference>
<dbReference type="AlphaFoldDB" id="A0A9D4PIL5"/>
<feature type="compositionally biased region" description="Polar residues" evidence="1">
    <location>
        <begin position="296"/>
        <end position="333"/>
    </location>
</feature>
<feature type="region of interest" description="Disordered" evidence="1">
    <location>
        <begin position="273"/>
        <end position="492"/>
    </location>
</feature>
<gene>
    <name evidence="2" type="ORF">HPB52_011327</name>
</gene>
<feature type="region of interest" description="Disordered" evidence="1">
    <location>
        <begin position="562"/>
        <end position="586"/>
    </location>
</feature>
<sequence>MDNTDEAHFEFEFTVDNRLQFLDLEISAGSEHTCWMYKTRSGPSGIAAPKTSTSCNSSRSGSPHTGSFIPQPKSTVVTRDRTANSDRSRPSSTASSSSISHLPVKNAGVPVRQQPPAQSNGPGNGHLIPKGSHIASSAHHNGVANHNATNHHASNGTSNNNSMLDKFKFFNSKDKSQDKSKVPKRPSSGGGFSSARSERSDSSVSLCGDAGSPNGSASGSEAAGQAKTSDSAVVFNGGSSNGPSGCHIGERRRALTTGPVVIQRAVPHRLPRVWPKRLSAGQPANSSSLGRPLAKVSTSHAGSSETVRSGLPRSSPSSETLNRTATRRSNASGSGHPRPLSSGHEIASSHVIPEKFPSPKAHESKPVPNGTSAPEDKKHQEMEINSAAQTNNVGSGIPKPTAAPEKVKNEIKQNGSVPTSPAGDEIAAQKKHDVVDVGEASKNPPLADDGDCQKQQEQITTTTAPSSSDGSGGVRTETLPKSDRSKKTQAQSVSIAMVSPIMSSQHSFSKDSVTASSTESSLSTVISVKEDKASSVIAATTNQTQQIQDNREGNQDVLVNGGLSRTGHHPENNVPQQGVAGGQTGPAVHVGDQVQVNVNGESTGTNNGLVGGVESTVKSVPAETKLVPRANSVDSSCGKEGEEMEEALANIPPMQPLPRASPYGSGYSRGLSGHRAARLPACLRLQADVQRVAKNMLAASQDIARLYGAQRPTASVALHHPAYHHQQQQQLQQQQHADYAELSAGYVSDGDVLRAPRACSTEESSGYVSEGGIASLYAVTSPCRRPARYAIRDPKLINVLQDDRWGPFYSFSLIWKLRK</sequence>
<feature type="compositionally biased region" description="Basic and acidic residues" evidence="1">
    <location>
        <begin position="165"/>
        <end position="181"/>
    </location>
</feature>
<dbReference type="EMBL" id="JABSTV010001253">
    <property type="protein sequence ID" value="KAH7943755.1"/>
    <property type="molecule type" value="Genomic_DNA"/>
</dbReference>
<proteinExistence type="predicted"/>
<comment type="caution">
    <text evidence="2">The sequence shown here is derived from an EMBL/GenBank/DDBJ whole genome shotgun (WGS) entry which is preliminary data.</text>
</comment>
<dbReference type="VEuPathDB" id="VectorBase:RSAN_056499"/>
<feature type="compositionally biased region" description="Basic and acidic residues" evidence="1">
    <location>
        <begin position="78"/>
        <end position="89"/>
    </location>
</feature>
<evidence type="ECO:0000256" key="1">
    <source>
        <dbReference type="SAM" id="MobiDB-lite"/>
    </source>
</evidence>
<feature type="compositionally biased region" description="Low complexity" evidence="1">
    <location>
        <begin position="90"/>
        <end position="100"/>
    </location>
</feature>
<dbReference type="Proteomes" id="UP000821837">
    <property type="component" value="Unassembled WGS sequence"/>
</dbReference>
<name>A0A9D4PIL5_RHISA</name>
<feature type="region of interest" description="Disordered" evidence="1">
    <location>
        <begin position="42"/>
        <end position="249"/>
    </location>
</feature>
<feature type="compositionally biased region" description="Low complexity" evidence="1">
    <location>
        <begin position="52"/>
        <end position="62"/>
    </location>
</feature>